<name>A0ABX2VYW4_AJEDR</name>
<keyword evidence="3" id="KW-1185">Reference proteome</keyword>
<evidence type="ECO:0000256" key="1">
    <source>
        <dbReference type="SAM" id="MobiDB-lite"/>
    </source>
</evidence>
<dbReference type="RefSeq" id="XP_045282058.1">
    <property type="nucleotide sequence ID" value="XM_045423047.1"/>
</dbReference>
<evidence type="ECO:0000313" key="2">
    <source>
        <dbReference type="EMBL" id="OAT02331.1"/>
    </source>
</evidence>
<sequence length="240" mass="26369">MVVLYTARFYLSKATKHFQDRGKKDQTSQAGDCLSSYLPSPSPQYSPPDHNDETQNVQITIKISPTCAYLALKPVVVSSSTPHQRGTGTASGEKAALFCSTPPSFRPTPVYRVSYKGGRSKKKKKKKKKKSQILDSMISKKVGLFYLGENGDVFIFPEKISTTRRKSTTENEKKGRGAAVPAYSINKARLQHPGGPQFQPSELAGDFVLGPGLRLFSRLALADWLAGLVRDKKESPSSID</sequence>
<accession>A0ABX2VYW4</accession>
<gene>
    <name evidence="2" type="ORF">BDCG_07249</name>
</gene>
<reference evidence="2" key="1">
    <citation type="submission" date="2009-02" db="EMBL/GenBank/DDBJ databases">
        <title>The Genome Sequence of Blastomyces dermatitidis strain ER-3.</title>
        <authorList>
            <consortium name="The Broad Institute Genome Sequencing Platform"/>
            <consortium name="Broad Institute Microbial Sequencing Center."/>
            <person name="Champion M."/>
            <person name="Cuomo C."/>
            <person name="Ma L.-J."/>
            <person name="Henn M.R."/>
            <person name="Klein B."/>
            <person name="Goldman B."/>
            <person name="Young S."/>
            <person name="Kodira C.D."/>
            <person name="Zeng Q."/>
            <person name="Koehrsen M."/>
            <person name="Alvarado L."/>
            <person name="Berlin A.M."/>
            <person name="Heiman D.I."/>
            <person name="Hepburn T.A."/>
            <person name="Saif S."/>
            <person name="Shea T.D."/>
            <person name="Shenoy N."/>
            <person name="Sykes S."/>
            <person name="Galagan J."/>
            <person name="Nusbaum C."/>
            <person name="Birren B."/>
        </authorList>
    </citation>
    <scope>NUCLEOTIDE SEQUENCE</scope>
    <source>
        <strain evidence="2">ER-3</strain>
    </source>
</reference>
<evidence type="ECO:0000313" key="3">
    <source>
        <dbReference type="Proteomes" id="UP000002039"/>
    </source>
</evidence>
<organism evidence="2 3">
    <name type="scientific">Ajellomyces dermatitidis (strain ER-3 / ATCC MYA-2586)</name>
    <name type="common">Blastomyces dermatitidis</name>
    <dbReference type="NCBI Taxonomy" id="559297"/>
    <lineage>
        <taxon>Eukaryota</taxon>
        <taxon>Fungi</taxon>
        <taxon>Dikarya</taxon>
        <taxon>Ascomycota</taxon>
        <taxon>Pezizomycotina</taxon>
        <taxon>Eurotiomycetes</taxon>
        <taxon>Eurotiomycetidae</taxon>
        <taxon>Onygenales</taxon>
        <taxon>Ajellomycetaceae</taxon>
        <taxon>Blastomyces</taxon>
    </lineage>
</organism>
<dbReference type="RefSeq" id="XP_045282059.1">
    <property type="nucleotide sequence ID" value="XM_045423048.1"/>
</dbReference>
<dbReference type="GeneID" id="69029016"/>
<protein>
    <submittedName>
        <fullName evidence="2">Uncharacterized protein</fullName>
    </submittedName>
</protein>
<feature type="region of interest" description="Disordered" evidence="1">
    <location>
        <begin position="18"/>
        <end position="53"/>
    </location>
</feature>
<proteinExistence type="predicted"/>
<reference evidence="3" key="2">
    <citation type="journal article" date="2015" name="PLoS Genet.">
        <title>The dynamic genome and transcriptome of the human fungal pathogen Blastomyces and close relative Emmonsia.</title>
        <authorList>
            <person name="Munoz J.F."/>
            <person name="Gauthier G.M."/>
            <person name="Desjardins C.A."/>
            <person name="Gallo J.E."/>
            <person name="Holder J."/>
            <person name="Sullivan T.D."/>
            <person name="Marty A.J."/>
            <person name="Carmen J.C."/>
            <person name="Chen Z."/>
            <person name="Ding L."/>
            <person name="Gujja S."/>
            <person name="Magrini V."/>
            <person name="Misas E."/>
            <person name="Mitreva M."/>
            <person name="Priest M."/>
            <person name="Saif S."/>
            <person name="Whiston E.A."/>
            <person name="Young S."/>
            <person name="Zeng Q."/>
            <person name="Goldman W.E."/>
            <person name="Mardis E.R."/>
            <person name="Taylor J.W."/>
            <person name="McEwen J.G."/>
            <person name="Clay O.K."/>
            <person name="Klein B.S."/>
            <person name="Cuomo C.A."/>
        </authorList>
    </citation>
    <scope>NUCLEOTIDE SEQUENCE [LARGE SCALE GENOMIC DNA]</scope>
    <source>
        <strain evidence="3">ER-3 / ATCC MYA-2586</strain>
    </source>
</reference>
<dbReference type="Proteomes" id="UP000002039">
    <property type="component" value="Unassembled WGS sequence"/>
</dbReference>
<dbReference type="EMBL" id="EQ999980">
    <property type="protein sequence ID" value="OAT02331.1"/>
    <property type="molecule type" value="Genomic_DNA"/>
</dbReference>
<dbReference type="EMBL" id="EQ999980">
    <property type="protein sequence ID" value="OAT02332.1"/>
    <property type="molecule type" value="Genomic_DNA"/>
</dbReference>